<keyword evidence="2 5" id="KW-0812">Transmembrane</keyword>
<comment type="subcellular location">
    <subcellularLocation>
        <location evidence="1">Membrane</location>
        <topology evidence="1">Multi-pass membrane protein</topology>
    </subcellularLocation>
</comment>
<dbReference type="EMBL" id="JAGPXE010000003">
    <property type="protein sequence ID" value="MBQ0924106.1"/>
    <property type="molecule type" value="Genomic_DNA"/>
</dbReference>
<evidence type="ECO:0000256" key="4">
    <source>
        <dbReference type="ARBA" id="ARBA00023136"/>
    </source>
</evidence>
<evidence type="ECO:0000313" key="7">
    <source>
        <dbReference type="Proteomes" id="UP000674084"/>
    </source>
</evidence>
<dbReference type="Pfam" id="PF13564">
    <property type="entry name" value="DoxX_2"/>
    <property type="match status" value="1"/>
</dbReference>
<name>A0ABS5DCU9_9PSEU</name>
<accession>A0ABS5DCU9</accession>
<feature type="transmembrane region" description="Helical" evidence="5">
    <location>
        <begin position="43"/>
        <end position="63"/>
    </location>
</feature>
<dbReference type="Proteomes" id="UP000674084">
    <property type="component" value="Unassembled WGS sequence"/>
</dbReference>
<protein>
    <submittedName>
        <fullName evidence="6">DoxX family protein</fullName>
    </submittedName>
</protein>
<sequence length="116" mass="11158">MGVAYVVVVVVTALAAALSAVVDFSGHRYVVGNAEANGVPVGWLPVLGVLKAAGAVGLVAGLLGVPVVGVLAAGGLVGFFVGAVVVHVRAGTVSTIGPAVVFLGLACGSLWLSAVV</sequence>
<evidence type="ECO:0000256" key="3">
    <source>
        <dbReference type="ARBA" id="ARBA00022989"/>
    </source>
</evidence>
<gene>
    <name evidence="6" type="ORF">KBO27_09140</name>
</gene>
<comment type="caution">
    <text evidence="6">The sequence shown here is derived from an EMBL/GenBank/DDBJ whole genome shotgun (WGS) entry which is preliminary data.</text>
</comment>
<keyword evidence="3 5" id="KW-1133">Transmembrane helix</keyword>
<evidence type="ECO:0000256" key="1">
    <source>
        <dbReference type="ARBA" id="ARBA00004141"/>
    </source>
</evidence>
<keyword evidence="4 5" id="KW-0472">Membrane</keyword>
<dbReference type="RefSeq" id="WP_210969530.1">
    <property type="nucleotide sequence ID" value="NZ_JAGPXE010000003.1"/>
</dbReference>
<proteinExistence type="predicted"/>
<organism evidence="6 7">
    <name type="scientific">Saccharopolyspora endophytica</name>
    <dbReference type="NCBI Taxonomy" id="543886"/>
    <lineage>
        <taxon>Bacteria</taxon>
        <taxon>Bacillati</taxon>
        <taxon>Actinomycetota</taxon>
        <taxon>Actinomycetes</taxon>
        <taxon>Pseudonocardiales</taxon>
        <taxon>Pseudonocardiaceae</taxon>
        <taxon>Saccharopolyspora</taxon>
    </lineage>
</organism>
<evidence type="ECO:0000256" key="2">
    <source>
        <dbReference type="ARBA" id="ARBA00022692"/>
    </source>
</evidence>
<feature type="transmembrane region" description="Helical" evidence="5">
    <location>
        <begin position="70"/>
        <end position="90"/>
    </location>
</feature>
<evidence type="ECO:0000313" key="6">
    <source>
        <dbReference type="EMBL" id="MBQ0924106.1"/>
    </source>
</evidence>
<reference evidence="6 7" key="1">
    <citation type="submission" date="2021-04" db="EMBL/GenBank/DDBJ databases">
        <title>Whole-genome sequencing of Saccharopolyspora endophytica KCTC 19397.</title>
        <authorList>
            <person name="Ay H."/>
            <person name="Saygin H."/>
            <person name="Sahin N."/>
        </authorList>
    </citation>
    <scope>NUCLEOTIDE SEQUENCE [LARGE SCALE GENOMIC DNA]</scope>
    <source>
        <strain evidence="6 7">KCTC 19397</strain>
    </source>
</reference>
<feature type="transmembrane region" description="Helical" evidence="5">
    <location>
        <begin position="96"/>
        <end position="115"/>
    </location>
</feature>
<keyword evidence="7" id="KW-1185">Reference proteome</keyword>
<dbReference type="InterPro" id="IPR032808">
    <property type="entry name" value="DoxX"/>
</dbReference>
<evidence type="ECO:0000256" key="5">
    <source>
        <dbReference type="SAM" id="Phobius"/>
    </source>
</evidence>